<dbReference type="AlphaFoldDB" id="A0A0W0UAA7"/>
<protein>
    <submittedName>
        <fullName evidence="12">Sensory box histidine kinase/response regulator</fullName>
        <ecNumber evidence="13">2.7.13.3</ecNumber>
    </submittedName>
</protein>
<dbReference type="SUPFAM" id="SSF47226">
    <property type="entry name" value="Histidine-containing phosphotransfer domain, HPT domain"/>
    <property type="match status" value="1"/>
</dbReference>
<evidence type="ECO:0000313" key="13">
    <source>
        <dbReference type="EMBL" id="SPX62199.1"/>
    </source>
</evidence>
<dbReference type="STRING" id="453.Lfee_0037"/>
<keyword evidence="2" id="KW-1003">Cell membrane</keyword>
<evidence type="ECO:0000256" key="3">
    <source>
        <dbReference type="ARBA" id="ARBA00022553"/>
    </source>
</evidence>
<dbReference type="GO" id="GO:0004673">
    <property type="term" value="F:protein histidine kinase activity"/>
    <property type="evidence" value="ECO:0007669"/>
    <property type="project" value="UniProtKB-EC"/>
</dbReference>
<evidence type="ECO:0000256" key="2">
    <source>
        <dbReference type="ARBA" id="ARBA00022475"/>
    </source>
</evidence>
<dbReference type="InterPro" id="IPR011006">
    <property type="entry name" value="CheY-like_superfamily"/>
</dbReference>
<dbReference type="GO" id="GO:0000160">
    <property type="term" value="P:phosphorelay signal transduction system"/>
    <property type="evidence" value="ECO:0007669"/>
    <property type="project" value="UniProtKB-KW"/>
</dbReference>
<evidence type="ECO:0000259" key="11">
    <source>
        <dbReference type="PROSITE" id="PS50110"/>
    </source>
</evidence>
<feature type="modified residue" description="4-aspartylphosphate" evidence="10">
    <location>
        <position position="75"/>
    </location>
</feature>
<accession>A0A0W0UAA7</accession>
<evidence type="ECO:0000256" key="5">
    <source>
        <dbReference type="ARBA" id="ARBA00022741"/>
    </source>
</evidence>
<dbReference type="EMBL" id="LNYB01000004">
    <property type="protein sequence ID" value="KTD04899.1"/>
    <property type="molecule type" value="Genomic_DNA"/>
</dbReference>
<dbReference type="SMART" id="SM00448">
    <property type="entry name" value="REC"/>
    <property type="match status" value="1"/>
</dbReference>
<sequence>MSQRNAKGFIIKQETDDKTTSQHFPHVLLVEDNAIALRLLETLLKQAGCEFTSTMNAENGFDLIKKSKFDLIITDIGLPGMSGIELAIYIRDWEKDNNQKATPIVGLTAHCLASSAYECIEAGMSQVFTKPMTPTILTGILSELVTTTKENQQSKVIETKDKFSKEIFLALEQFSLLDSNQGINNLGSIELLKESLELMMSELPLEKIKIQQAYEASAWESLGDTILRMRSSAIYCGTARLQYACQYLQINQKAGDTTNFNTLYHHLLEVIETTQQSIKDWLNQQK</sequence>
<evidence type="ECO:0000256" key="9">
    <source>
        <dbReference type="ARBA" id="ARBA00023136"/>
    </source>
</evidence>
<dbReference type="InterPro" id="IPR036641">
    <property type="entry name" value="HPT_dom_sf"/>
</dbReference>
<evidence type="ECO:0000313" key="15">
    <source>
        <dbReference type="Proteomes" id="UP000251942"/>
    </source>
</evidence>
<dbReference type="GO" id="GO:0005524">
    <property type="term" value="F:ATP binding"/>
    <property type="evidence" value="ECO:0007669"/>
    <property type="project" value="UniProtKB-KW"/>
</dbReference>
<evidence type="ECO:0000256" key="4">
    <source>
        <dbReference type="ARBA" id="ARBA00022692"/>
    </source>
</evidence>
<dbReference type="Pfam" id="PF00072">
    <property type="entry name" value="Response_reg"/>
    <property type="match status" value="1"/>
</dbReference>
<dbReference type="EMBL" id="UASS01000037">
    <property type="protein sequence ID" value="SPX62199.1"/>
    <property type="molecule type" value="Genomic_DNA"/>
</dbReference>
<dbReference type="EC" id="2.7.13.3" evidence="13"/>
<dbReference type="CDD" id="cd17546">
    <property type="entry name" value="REC_hyHK_CKI1_RcsC-like"/>
    <property type="match status" value="1"/>
</dbReference>
<name>A0A0W0UAA7_9GAMM</name>
<keyword evidence="3 10" id="KW-0597">Phosphoprotein</keyword>
<keyword evidence="8" id="KW-0902">Two-component regulatory system</keyword>
<keyword evidence="14" id="KW-1185">Reference proteome</keyword>
<keyword evidence="5" id="KW-0547">Nucleotide-binding</keyword>
<dbReference type="PROSITE" id="PS50110">
    <property type="entry name" value="RESPONSE_REGULATORY"/>
    <property type="match status" value="1"/>
</dbReference>
<dbReference type="Gene3D" id="1.20.120.160">
    <property type="entry name" value="HPT domain"/>
    <property type="match status" value="1"/>
</dbReference>
<evidence type="ECO:0000256" key="6">
    <source>
        <dbReference type="ARBA" id="ARBA00022840"/>
    </source>
</evidence>
<dbReference type="InterPro" id="IPR001789">
    <property type="entry name" value="Sig_transdc_resp-reg_receiver"/>
</dbReference>
<feature type="domain" description="Response regulatory" evidence="11">
    <location>
        <begin position="26"/>
        <end position="145"/>
    </location>
</feature>
<gene>
    <name evidence="13" type="primary">barA_2</name>
    <name evidence="12" type="ORF">Lfee_0037</name>
    <name evidence="13" type="ORF">NCTC12022_02956</name>
</gene>
<dbReference type="PATRIC" id="fig|453.4.peg.42"/>
<keyword evidence="13" id="KW-0808">Transferase</keyword>
<keyword evidence="4" id="KW-0812">Transmembrane</keyword>
<dbReference type="SUPFAM" id="SSF52172">
    <property type="entry name" value="CheY-like"/>
    <property type="match status" value="1"/>
</dbReference>
<reference evidence="12 14" key="1">
    <citation type="submission" date="2015-11" db="EMBL/GenBank/DDBJ databases">
        <title>Genomic analysis of 38 Legionella species identifies large and diverse effector repertoires.</title>
        <authorList>
            <person name="Burstein D."/>
            <person name="Amaro F."/>
            <person name="Zusman T."/>
            <person name="Lifshitz Z."/>
            <person name="Cohen O."/>
            <person name="Gilbert J.A."/>
            <person name="Pupko T."/>
            <person name="Shuman H.A."/>
            <person name="Segal G."/>
        </authorList>
    </citation>
    <scope>NUCLEOTIDE SEQUENCE [LARGE SCALE GENOMIC DNA]</scope>
    <source>
        <strain evidence="12 14">WO-44C</strain>
    </source>
</reference>
<evidence type="ECO:0000313" key="12">
    <source>
        <dbReference type="EMBL" id="KTD04899.1"/>
    </source>
</evidence>
<evidence type="ECO:0000256" key="7">
    <source>
        <dbReference type="ARBA" id="ARBA00022989"/>
    </source>
</evidence>
<dbReference type="Proteomes" id="UP000251942">
    <property type="component" value="Unassembled WGS sequence"/>
</dbReference>
<dbReference type="RefSeq" id="WP_058443260.1">
    <property type="nucleotide sequence ID" value="NZ_CAAAHT010000015.1"/>
</dbReference>
<evidence type="ECO:0000256" key="1">
    <source>
        <dbReference type="ARBA" id="ARBA00004651"/>
    </source>
</evidence>
<comment type="subcellular location">
    <subcellularLocation>
        <location evidence="1">Cell membrane</location>
        <topology evidence="1">Multi-pass membrane protein</topology>
    </subcellularLocation>
</comment>
<dbReference type="PANTHER" id="PTHR45339">
    <property type="entry name" value="HYBRID SIGNAL TRANSDUCTION HISTIDINE KINASE J"/>
    <property type="match status" value="1"/>
</dbReference>
<keyword evidence="7" id="KW-1133">Transmembrane helix</keyword>
<dbReference type="GO" id="GO:0005886">
    <property type="term" value="C:plasma membrane"/>
    <property type="evidence" value="ECO:0007669"/>
    <property type="project" value="UniProtKB-SubCell"/>
</dbReference>
<evidence type="ECO:0000313" key="14">
    <source>
        <dbReference type="Proteomes" id="UP000054698"/>
    </source>
</evidence>
<reference evidence="13 15" key="2">
    <citation type="submission" date="2018-06" db="EMBL/GenBank/DDBJ databases">
        <authorList>
            <consortium name="Pathogen Informatics"/>
            <person name="Doyle S."/>
        </authorList>
    </citation>
    <scope>NUCLEOTIDE SEQUENCE [LARGE SCALE GENOMIC DNA]</scope>
    <source>
        <strain evidence="13 15">NCTC12022</strain>
    </source>
</reference>
<dbReference type="OrthoDB" id="5634458at2"/>
<dbReference type="Proteomes" id="UP000054698">
    <property type="component" value="Unassembled WGS sequence"/>
</dbReference>
<keyword evidence="9" id="KW-0472">Membrane</keyword>
<proteinExistence type="predicted"/>
<dbReference type="PANTHER" id="PTHR45339:SF1">
    <property type="entry name" value="HYBRID SIGNAL TRANSDUCTION HISTIDINE KINASE J"/>
    <property type="match status" value="1"/>
</dbReference>
<organism evidence="12 14">
    <name type="scientific">Legionella feeleii</name>
    <dbReference type="NCBI Taxonomy" id="453"/>
    <lineage>
        <taxon>Bacteria</taxon>
        <taxon>Pseudomonadati</taxon>
        <taxon>Pseudomonadota</taxon>
        <taxon>Gammaproteobacteria</taxon>
        <taxon>Legionellales</taxon>
        <taxon>Legionellaceae</taxon>
        <taxon>Legionella</taxon>
    </lineage>
</organism>
<evidence type="ECO:0000256" key="8">
    <source>
        <dbReference type="ARBA" id="ARBA00023012"/>
    </source>
</evidence>
<evidence type="ECO:0000256" key="10">
    <source>
        <dbReference type="PROSITE-ProRule" id="PRU00169"/>
    </source>
</evidence>
<dbReference type="Gene3D" id="3.40.50.2300">
    <property type="match status" value="1"/>
</dbReference>
<keyword evidence="6" id="KW-0067">ATP-binding</keyword>
<keyword evidence="12" id="KW-0418">Kinase</keyword>